<comment type="subcellular location">
    <subcellularLocation>
        <location evidence="1">Membrane</location>
        <topology evidence="1">Multi-pass membrane protein</topology>
    </subcellularLocation>
</comment>
<evidence type="ECO:0008006" key="9">
    <source>
        <dbReference type="Google" id="ProtNLM"/>
    </source>
</evidence>
<feature type="transmembrane region" description="Helical" evidence="6">
    <location>
        <begin position="374"/>
        <end position="392"/>
    </location>
</feature>
<keyword evidence="4 6" id="KW-1133">Transmembrane helix</keyword>
<gene>
    <name evidence="7" type="ORF">QR680_017627</name>
</gene>
<proteinExistence type="inferred from homology"/>
<comment type="similarity">
    <text evidence="2">Belongs to the ZIP transporter (TC 2.A.5) family.</text>
</comment>
<dbReference type="Proteomes" id="UP001175271">
    <property type="component" value="Unassembled WGS sequence"/>
</dbReference>
<reference evidence="7" key="1">
    <citation type="submission" date="2023-06" db="EMBL/GenBank/DDBJ databases">
        <title>Genomic analysis of the entomopathogenic nematode Steinernema hermaphroditum.</title>
        <authorList>
            <person name="Schwarz E.M."/>
            <person name="Heppert J.K."/>
            <person name="Baniya A."/>
            <person name="Schwartz H.T."/>
            <person name="Tan C.-H."/>
            <person name="Antoshechkin I."/>
            <person name="Sternberg P.W."/>
            <person name="Goodrich-Blair H."/>
            <person name="Dillman A.R."/>
        </authorList>
    </citation>
    <scope>NUCLEOTIDE SEQUENCE</scope>
    <source>
        <strain evidence="7">PS9179</strain>
        <tissue evidence="7">Whole animal</tissue>
    </source>
</reference>
<evidence type="ECO:0000256" key="4">
    <source>
        <dbReference type="ARBA" id="ARBA00022989"/>
    </source>
</evidence>
<feature type="transmembrane region" description="Helical" evidence="6">
    <location>
        <begin position="94"/>
        <end position="116"/>
    </location>
</feature>
<dbReference type="PANTHER" id="PTHR12191:SF37">
    <property type="entry name" value="ZINC TRANSPORTER FOI"/>
    <property type="match status" value="1"/>
</dbReference>
<evidence type="ECO:0000256" key="1">
    <source>
        <dbReference type="ARBA" id="ARBA00004141"/>
    </source>
</evidence>
<dbReference type="PANTHER" id="PTHR12191">
    <property type="entry name" value="SOLUTE CARRIER FAMILY 39"/>
    <property type="match status" value="1"/>
</dbReference>
<evidence type="ECO:0000256" key="5">
    <source>
        <dbReference type="ARBA" id="ARBA00023136"/>
    </source>
</evidence>
<dbReference type="Pfam" id="PF02535">
    <property type="entry name" value="Zip"/>
    <property type="match status" value="1"/>
</dbReference>
<dbReference type="GO" id="GO:0071578">
    <property type="term" value="P:zinc ion import across plasma membrane"/>
    <property type="evidence" value="ECO:0007669"/>
    <property type="project" value="TreeGrafter"/>
</dbReference>
<feature type="transmembrane region" description="Helical" evidence="6">
    <location>
        <begin position="128"/>
        <end position="148"/>
    </location>
</feature>
<keyword evidence="3 6" id="KW-0812">Transmembrane</keyword>
<dbReference type="GO" id="GO:0005886">
    <property type="term" value="C:plasma membrane"/>
    <property type="evidence" value="ECO:0007669"/>
    <property type="project" value="TreeGrafter"/>
</dbReference>
<accession>A0AA39HG90</accession>
<comment type="caution">
    <text evidence="7">The sequence shown here is derived from an EMBL/GenBank/DDBJ whole genome shotgun (WGS) entry which is preliminary data.</text>
</comment>
<evidence type="ECO:0000313" key="7">
    <source>
        <dbReference type="EMBL" id="KAK0404789.1"/>
    </source>
</evidence>
<dbReference type="GO" id="GO:0005385">
    <property type="term" value="F:zinc ion transmembrane transporter activity"/>
    <property type="evidence" value="ECO:0007669"/>
    <property type="project" value="TreeGrafter"/>
</dbReference>
<dbReference type="AlphaFoldDB" id="A0AA39HG90"/>
<name>A0AA39HG90_9BILA</name>
<evidence type="ECO:0000256" key="2">
    <source>
        <dbReference type="ARBA" id="ARBA00006939"/>
    </source>
</evidence>
<feature type="transmembrane region" description="Helical" evidence="6">
    <location>
        <begin position="160"/>
        <end position="181"/>
    </location>
</feature>
<dbReference type="GO" id="GO:0140410">
    <property type="term" value="F:monoatomic cation:bicarbonate symporter activity"/>
    <property type="evidence" value="ECO:0007669"/>
    <property type="project" value="TreeGrafter"/>
</dbReference>
<evidence type="ECO:0000256" key="6">
    <source>
        <dbReference type="SAM" id="Phobius"/>
    </source>
</evidence>
<keyword evidence="5 6" id="KW-0472">Membrane</keyword>
<dbReference type="InterPro" id="IPR003689">
    <property type="entry name" value="ZIP"/>
</dbReference>
<keyword evidence="8" id="KW-1185">Reference proteome</keyword>
<dbReference type="InterPro" id="IPR050799">
    <property type="entry name" value="ZIP_Transporter"/>
</dbReference>
<feature type="transmembrane region" description="Helical" evidence="6">
    <location>
        <begin position="304"/>
        <end position="325"/>
    </location>
</feature>
<evidence type="ECO:0000256" key="3">
    <source>
        <dbReference type="ARBA" id="ARBA00022692"/>
    </source>
</evidence>
<protein>
    <recommendedName>
        <fullName evidence="9">Zinc transporter ZIP14</fullName>
    </recommendedName>
</protein>
<dbReference type="EMBL" id="JAUCMV010000004">
    <property type="protein sequence ID" value="KAK0404789.1"/>
    <property type="molecule type" value="Genomic_DNA"/>
</dbReference>
<sequence length="400" mass="43823">MLVICLEVRLADAHRLEGFATGEKQINSGPPITMSHHSFHGGHDSRSPGAVLCSTLFANSTCNMTEYCIELFEHNSTRSILTHVVEPPPEWWQVWGVGLFMVTVISASAVFGILILPWLSDALYNKVLTFFVALGVGTLSGSAIFHLIPEAFDLEHSPEYLFKSWMVIFGIYLFFIVDKLLNLLIDHRKRSKSGGAISTVSPSPPEAPVTVVTPQRVDENKKHGHSQGHSHDHSGDDIASVAWLVIFSDGLHNFIDGLSIGVAFKQNLLSGISISVAVLCEEFPHELGDCAILISSGMSYKQALIYNLASAATCYVGFVLGVAVGELDHRFSTYIFAVAGGMFLYISLCSMLSDMNQKSEEAMKRNVTEGISTLMLQFAGLLTGLTIMYIFGQYGHEIHF</sequence>
<dbReference type="GO" id="GO:0030003">
    <property type="term" value="P:intracellular monoatomic cation homeostasis"/>
    <property type="evidence" value="ECO:0007669"/>
    <property type="project" value="TreeGrafter"/>
</dbReference>
<feature type="transmembrane region" description="Helical" evidence="6">
    <location>
        <begin position="331"/>
        <end position="353"/>
    </location>
</feature>
<evidence type="ECO:0000313" key="8">
    <source>
        <dbReference type="Proteomes" id="UP001175271"/>
    </source>
</evidence>
<organism evidence="7 8">
    <name type="scientific">Steinernema hermaphroditum</name>
    <dbReference type="NCBI Taxonomy" id="289476"/>
    <lineage>
        <taxon>Eukaryota</taxon>
        <taxon>Metazoa</taxon>
        <taxon>Ecdysozoa</taxon>
        <taxon>Nematoda</taxon>
        <taxon>Chromadorea</taxon>
        <taxon>Rhabditida</taxon>
        <taxon>Tylenchina</taxon>
        <taxon>Panagrolaimomorpha</taxon>
        <taxon>Strongyloidoidea</taxon>
        <taxon>Steinernematidae</taxon>
        <taxon>Steinernema</taxon>
    </lineage>
</organism>